<organism evidence="8 9">
    <name type="scientific">Legionella massiliensis</name>
    <dbReference type="NCBI Taxonomy" id="1034943"/>
    <lineage>
        <taxon>Bacteria</taxon>
        <taxon>Pseudomonadati</taxon>
        <taxon>Pseudomonadota</taxon>
        <taxon>Gammaproteobacteria</taxon>
        <taxon>Legionellales</taxon>
        <taxon>Legionellaceae</taxon>
        <taxon>Legionella</taxon>
    </lineage>
</organism>
<comment type="subcellular location">
    <subcellularLocation>
        <location evidence="1 6">Cytoplasm</location>
    </subcellularLocation>
</comment>
<evidence type="ECO:0000259" key="7">
    <source>
        <dbReference type="Pfam" id="PF01765"/>
    </source>
</evidence>
<dbReference type="GO" id="GO:0005829">
    <property type="term" value="C:cytosol"/>
    <property type="evidence" value="ECO:0007669"/>
    <property type="project" value="GOC"/>
</dbReference>
<keyword evidence="3 6" id="KW-0963">Cytoplasm</keyword>
<dbReference type="STRING" id="1034943.BN59_03399"/>
<keyword evidence="9" id="KW-1185">Reference proteome</keyword>
<dbReference type="InterPro" id="IPR023584">
    <property type="entry name" value="Ribosome_recyc_fac_dom"/>
</dbReference>
<dbReference type="eggNOG" id="COG0233">
    <property type="taxonomic scope" value="Bacteria"/>
</dbReference>
<reference evidence="8 9" key="1">
    <citation type="submission" date="2014-06" db="EMBL/GenBank/DDBJ databases">
        <authorList>
            <person name="Urmite Genomes Urmite Genomes"/>
        </authorList>
    </citation>
    <scope>NUCLEOTIDE SEQUENCE [LARGE SCALE GENOMIC DNA]</scope>
</reference>
<comment type="similarity">
    <text evidence="2 6">Belongs to the RRF family.</text>
</comment>
<dbReference type="InterPro" id="IPR002661">
    <property type="entry name" value="Ribosome_recyc_fac"/>
</dbReference>
<accession>A0A078L1G3</accession>
<dbReference type="PANTHER" id="PTHR20982:SF3">
    <property type="entry name" value="MITOCHONDRIAL RIBOSOME RECYCLING FACTOR PSEUDO 1"/>
    <property type="match status" value="1"/>
</dbReference>
<dbReference type="PANTHER" id="PTHR20982">
    <property type="entry name" value="RIBOSOME RECYCLING FACTOR"/>
    <property type="match status" value="1"/>
</dbReference>
<dbReference type="RefSeq" id="WP_044012243.1">
    <property type="nucleotide sequence ID" value="NZ_CCVW01000004.1"/>
</dbReference>
<comment type="function">
    <text evidence="5 6">Responsible for the release of ribosomes from messenger RNA at the termination of protein biosynthesis. May increase the efficiency of translation by recycling ribosomes from one round of translation to another.</text>
</comment>
<evidence type="ECO:0000313" key="8">
    <source>
        <dbReference type="EMBL" id="CDZ79082.1"/>
    </source>
</evidence>
<evidence type="ECO:0000256" key="4">
    <source>
        <dbReference type="ARBA" id="ARBA00022917"/>
    </source>
</evidence>
<dbReference type="NCBIfam" id="TIGR00496">
    <property type="entry name" value="frr"/>
    <property type="match status" value="1"/>
</dbReference>
<proteinExistence type="inferred from homology"/>
<dbReference type="InterPro" id="IPR036191">
    <property type="entry name" value="RRF_sf"/>
</dbReference>
<evidence type="ECO:0000256" key="3">
    <source>
        <dbReference type="ARBA" id="ARBA00022490"/>
    </source>
</evidence>
<evidence type="ECO:0000256" key="6">
    <source>
        <dbReference type="HAMAP-Rule" id="MF_00040"/>
    </source>
</evidence>
<evidence type="ECO:0000256" key="5">
    <source>
        <dbReference type="ARBA" id="ARBA00025050"/>
    </source>
</evidence>
<evidence type="ECO:0000313" key="9">
    <source>
        <dbReference type="Proteomes" id="UP000044071"/>
    </source>
</evidence>
<dbReference type="Gene3D" id="1.10.132.20">
    <property type="entry name" value="Ribosome-recycling factor"/>
    <property type="match status" value="1"/>
</dbReference>
<protein>
    <recommendedName>
        <fullName evidence="6">Ribosome-recycling factor</fullName>
        <shortName evidence="6">RRF</shortName>
    </recommendedName>
    <alternativeName>
        <fullName evidence="6">Ribosome-releasing factor</fullName>
    </alternativeName>
</protein>
<dbReference type="AlphaFoldDB" id="A0A078L1G3"/>
<dbReference type="GO" id="GO:0043023">
    <property type="term" value="F:ribosomal large subunit binding"/>
    <property type="evidence" value="ECO:0007669"/>
    <property type="project" value="TreeGrafter"/>
</dbReference>
<dbReference type="SUPFAM" id="SSF55194">
    <property type="entry name" value="Ribosome recycling factor, RRF"/>
    <property type="match status" value="1"/>
</dbReference>
<dbReference type="Proteomes" id="UP000044071">
    <property type="component" value="Unassembled WGS sequence"/>
</dbReference>
<gene>
    <name evidence="6 8" type="primary">frr</name>
    <name evidence="8" type="ORF">BN59_03399</name>
</gene>
<dbReference type="FunFam" id="3.30.1360.40:FF:000001">
    <property type="entry name" value="Ribosome-recycling factor"/>
    <property type="match status" value="1"/>
</dbReference>
<sequence>MINDIKQDAEKRMKKAVESLRIDLTKVRTGRANVGLLDHVQVDYYGNMTPINQIANITSSDSRTIMVTPWEKAMVAAVEKAILTSDLGLNPATAGSAIRVPMPPLTEERRKELIKVVRNEGEQSRVAIRNVRRDANSHLKDLVKGKEISEDDERRANEVIQKLTDKYIAEVDASLVEKEKDLMEI</sequence>
<evidence type="ECO:0000256" key="1">
    <source>
        <dbReference type="ARBA" id="ARBA00004496"/>
    </source>
</evidence>
<name>A0A078L1G3_9GAMM</name>
<dbReference type="EMBL" id="CCSB01000004">
    <property type="protein sequence ID" value="CDZ79082.1"/>
    <property type="molecule type" value="Genomic_DNA"/>
</dbReference>
<dbReference type="HAMAP" id="MF_00040">
    <property type="entry name" value="RRF"/>
    <property type="match status" value="1"/>
</dbReference>
<dbReference type="CDD" id="cd00520">
    <property type="entry name" value="RRF"/>
    <property type="match status" value="1"/>
</dbReference>
<dbReference type="GO" id="GO:0002184">
    <property type="term" value="P:cytoplasmic translational termination"/>
    <property type="evidence" value="ECO:0007669"/>
    <property type="project" value="TreeGrafter"/>
</dbReference>
<evidence type="ECO:0000256" key="2">
    <source>
        <dbReference type="ARBA" id="ARBA00005912"/>
    </source>
</evidence>
<dbReference type="OrthoDB" id="9804006at2"/>
<dbReference type="Gene3D" id="3.30.1360.40">
    <property type="match status" value="1"/>
</dbReference>
<feature type="domain" description="Ribosome recycling factor" evidence="7">
    <location>
        <begin position="22"/>
        <end position="183"/>
    </location>
</feature>
<dbReference type="FunFam" id="1.10.132.20:FF:000001">
    <property type="entry name" value="Ribosome-recycling factor"/>
    <property type="match status" value="1"/>
</dbReference>
<keyword evidence="4 6" id="KW-0648">Protein biosynthesis</keyword>
<dbReference type="Pfam" id="PF01765">
    <property type="entry name" value="RRF"/>
    <property type="match status" value="1"/>
</dbReference>